<name>A0A9P8PQP6_WICPI</name>
<evidence type="ECO:0000256" key="1">
    <source>
        <dbReference type="ARBA" id="ARBA00023002"/>
    </source>
</evidence>
<dbReference type="GO" id="GO:0030267">
    <property type="term" value="F:glyoxylate reductase (NADPH) activity"/>
    <property type="evidence" value="ECO:0007669"/>
    <property type="project" value="TreeGrafter"/>
</dbReference>
<sequence length="364" mass="40433">MTKLKVLYPYFDSVVDETPSHLPEFEQFCQDFCVIFYKLSTPQDLIRAFHYELSDISGIFFTDRFHFFADFKDYIPHFPKSLEVVSYPWVGSEIFKPEALREKGINLCNVGEGCADDVADVALQLTLSTFRFTSFLESTLRSTKTITAARAVSSTLDINTKTGLPCNSTGTVAKGVRIGGKKVVSPRGRTAGIVGLGSIGKAIARRLSCIGLNIKYTKRTPLTEEETNSFPFDLQYVVSLEELIPQVDVLILCVPETPQTINMVNSKTLALFQKGSRIVNVGRGSAVNEDDLLVALDNGTISSFGADVFQNEPNIDERLLNRFDVMVLPHVGPFTCDNFDRAHGQVVENITQALSYHNYSNLVN</sequence>
<reference evidence="3" key="1">
    <citation type="journal article" date="2021" name="Open Biol.">
        <title>Shared evolutionary footprints suggest mitochondrial oxidative damage underlies multiple complex I losses in fungi.</title>
        <authorList>
            <person name="Schikora-Tamarit M.A."/>
            <person name="Marcet-Houben M."/>
            <person name="Nosek J."/>
            <person name="Gabaldon T."/>
        </authorList>
    </citation>
    <scope>NUCLEOTIDE SEQUENCE</scope>
    <source>
        <strain evidence="3">CBS2887</strain>
    </source>
</reference>
<gene>
    <name evidence="3" type="ORF">WICPIJ_009227</name>
</gene>
<reference evidence="3" key="2">
    <citation type="submission" date="2021-01" db="EMBL/GenBank/DDBJ databases">
        <authorList>
            <person name="Schikora-Tamarit M.A."/>
        </authorList>
    </citation>
    <scope>NUCLEOTIDE SEQUENCE</scope>
    <source>
        <strain evidence="3">CBS2887</strain>
    </source>
</reference>
<dbReference type="PANTHER" id="PTHR10996:SF279">
    <property type="entry name" value="2-HYDROXYACID DEHYDROGENASE YPL113C-RELATED"/>
    <property type="match status" value="1"/>
</dbReference>
<evidence type="ECO:0000259" key="2">
    <source>
        <dbReference type="Pfam" id="PF02826"/>
    </source>
</evidence>
<dbReference type="PANTHER" id="PTHR10996">
    <property type="entry name" value="2-HYDROXYACID DEHYDROGENASE-RELATED"/>
    <property type="match status" value="1"/>
</dbReference>
<dbReference type="GO" id="GO:0051287">
    <property type="term" value="F:NAD binding"/>
    <property type="evidence" value="ECO:0007669"/>
    <property type="project" value="InterPro"/>
</dbReference>
<dbReference type="InterPro" id="IPR036291">
    <property type="entry name" value="NAD(P)-bd_dom_sf"/>
</dbReference>
<protein>
    <recommendedName>
        <fullName evidence="2">D-isomer specific 2-hydroxyacid dehydrogenase NAD-binding domain-containing protein</fullName>
    </recommendedName>
</protein>
<dbReference type="InterPro" id="IPR006140">
    <property type="entry name" value="D-isomer_DH_NAD-bd"/>
</dbReference>
<dbReference type="InterPro" id="IPR029752">
    <property type="entry name" value="D-isomer_DH_CS1"/>
</dbReference>
<comment type="caution">
    <text evidence="3">The sequence shown here is derived from an EMBL/GenBank/DDBJ whole genome shotgun (WGS) entry which is preliminary data.</text>
</comment>
<dbReference type="AlphaFoldDB" id="A0A9P8PQP6"/>
<dbReference type="InterPro" id="IPR050223">
    <property type="entry name" value="D-isomer_2-hydroxyacid_DH"/>
</dbReference>
<keyword evidence="4" id="KW-1185">Reference proteome</keyword>
<dbReference type="PROSITE" id="PS00065">
    <property type="entry name" value="D_2_HYDROXYACID_DH_1"/>
    <property type="match status" value="1"/>
</dbReference>
<accession>A0A9P8PQP6</accession>
<evidence type="ECO:0000313" key="3">
    <source>
        <dbReference type="EMBL" id="KAH3675774.1"/>
    </source>
</evidence>
<organism evidence="3 4">
    <name type="scientific">Wickerhamomyces pijperi</name>
    <name type="common">Yeast</name>
    <name type="synonym">Pichia pijperi</name>
    <dbReference type="NCBI Taxonomy" id="599730"/>
    <lineage>
        <taxon>Eukaryota</taxon>
        <taxon>Fungi</taxon>
        <taxon>Dikarya</taxon>
        <taxon>Ascomycota</taxon>
        <taxon>Saccharomycotina</taxon>
        <taxon>Saccharomycetes</taxon>
        <taxon>Phaffomycetales</taxon>
        <taxon>Wickerhamomycetaceae</taxon>
        <taxon>Wickerhamomyces</taxon>
    </lineage>
</organism>
<dbReference type="EMBL" id="JAEUBG010005348">
    <property type="protein sequence ID" value="KAH3675774.1"/>
    <property type="molecule type" value="Genomic_DNA"/>
</dbReference>
<evidence type="ECO:0000313" key="4">
    <source>
        <dbReference type="Proteomes" id="UP000774326"/>
    </source>
</evidence>
<dbReference type="Proteomes" id="UP000774326">
    <property type="component" value="Unassembled WGS sequence"/>
</dbReference>
<dbReference type="GO" id="GO:0005829">
    <property type="term" value="C:cytosol"/>
    <property type="evidence" value="ECO:0007669"/>
    <property type="project" value="TreeGrafter"/>
</dbReference>
<dbReference type="Pfam" id="PF02826">
    <property type="entry name" value="2-Hacid_dh_C"/>
    <property type="match status" value="1"/>
</dbReference>
<dbReference type="SUPFAM" id="SSF52283">
    <property type="entry name" value="Formate/glycerate dehydrogenase catalytic domain-like"/>
    <property type="match status" value="1"/>
</dbReference>
<dbReference type="GO" id="GO:0016618">
    <property type="term" value="F:hydroxypyruvate reductase [NAD(P)H] activity"/>
    <property type="evidence" value="ECO:0007669"/>
    <property type="project" value="TreeGrafter"/>
</dbReference>
<dbReference type="Gene3D" id="3.40.50.720">
    <property type="entry name" value="NAD(P)-binding Rossmann-like Domain"/>
    <property type="match status" value="2"/>
</dbReference>
<feature type="domain" description="D-isomer specific 2-hydroxyacid dehydrogenase NAD-binding" evidence="2">
    <location>
        <begin position="184"/>
        <end position="332"/>
    </location>
</feature>
<dbReference type="SUPFAM" id="SSF51735">
    <property type="entry name" value="NAD(P)-binding Rossmann-fold domains"/>
    <property type="match status" value="1"/>
</dbReference>
<proteinExistence type="predicted"/>
<dbReference type="OrthoDB" id="298012at2759"/>
<keyword evidence="1" id="KW-0560">Oxidoreductase</keyword>